<accession>A0ABD4KZ33</accession>
<organism evidence="2 3">
    <name type="scientific">Bisbaumannia pacifica</name>
    <dbReference type="NCBI Taxonomy" id="77098"/>
    <lineage>
        <taxon>Bacteria</taxon>
        <taxon>Pseudomonadati</taxon>
        <taxon>Pseudomonadota</taxon>
        <taxon>Gammaproteobacteria</taxon>
        <taxon>Oceanospirillales</taxon>
        <taxon>Halomonadaceae</taxon>
        <taxon>Bisbaumannia</taxon>
    </lineage>
</organism>
<gene>
    <name evidence="2" type="ORF">I7V36_00535</name>
</gene>
<dbReference type="Proteomes" id="UP000651738">
    <property type="component" value="Unassembled WGS sequence"/>
</dbReference>
<evidence type="ECO:0008006" key="4">
    <source>
        <dbReference type="Google" id="ProtNLM"/>
    </source>
</evidence>
<keyword evidence="1" id="KW-0812">Transmembrane</keyword>
<dbReference type="EMBL" id="JAEDAF010000001">
    <property type="protein sequence ID" value="MBH8578568.1"/>
    <property type="molecule type" value="Genomic_DNA"/>
</dbReference>
<keyword evidence="1" id="KW-0472">Membrane</keyword>
<protein>
    <recommendedName>
        <fullName evidence="4">DUF3311 domain-containing protein</fullName>
    </recommendedName>
</protein>
<evidence type="ECO:0000313" key="2">
    <source>
        <dbReference type="EMBL" id="MBH8578568.1"/>
    </source>
</evidence>
<reference evidence="2 3" key="1">
    <citation type="submission" date="2020-12" db="EMBL/GenBank/DDBJ databases">
        <title>Draft genome sequence of Halomonas pacifica strain CARE-V15.</title>
        <authorList>
            <person name="Vignesh N."/>
            <person name="Thabitha A."/>
            <person name="Saravanan R."/>
            <person name="Manigandan V."/>
        </authorList>
    </citation>
    <scope>NUCLEOTIDE SEQUENCE [LARGE SCALE GENOMIC DNA]</scope>
    <source>
        <strain evidence="2 3">CARE-V15</strain>
    </source>
</reference>
<feature type="transmembrane region" description="Helical" evidence="1">
    <location>
        <begin position="47"/>
        <end position="68"/>
    </location>
</feature>
<keyword evidence="1" id="KW-1133">Transmembrane helix</keyword>
<evidence type="ECO:0000313" key="3">
    <source>
        <dbReference type="Proteomes" id="UP000651738"/>
    </source>
</evidence>
<dbReference type="AlphaFoldDB" id="A0ABD4KZ33"/>
<comment type="caution">
    <text evidence="2">The sequence shown here is derived from an EMBL/GenBank/DDBJ whole genome shotgun (WGS) entry which is preliminary data.</text>
</comment>
<evidence type="ECO:0000256" key="1">
    <source>
        <dbReference type="SAM" id="Phobius"/>
    </source>
</evidence>
<sequence>MPRTITPRTTKPPRRRERLLALLLLALVLFSPPLVMIADRPLGGGLSALPLYLLLAWALVIGLAAWLLEGGPREEDQG</sequence>
<name>A0ABD4KZ33_9GAMM</name>
<dbReference type="RefSeq" id="WP_198056688.1">
    <property type="nucleotide sequence ID" value="NZ_JAEDAF010000001.1"/>
</dbReference>
<proteinExistence type="predicted"/>